<gene>
    <name evidence="3" type="ORF">O6P33_06640</name>
</gene>
<dbReference type="InterPro" id="IPR008621">
    <property type="entry name" value="Cbb3-typ_cyt_oxidase_comp"/>
</dbReference>
<evidence type="ECO:0000313" key="4">
    <source>
        <dbReference type="Proteomes" id="UP001212189"/>
    </source>
</evidence>
<feature type="transmembrane region" description="Helical" evidence="2">
    <location>
        <begin position="6"/>
        <end position="26"/>
    </location>
</feature>
<dbReference type="EMBL" id="CP114976">
    <property type="protein sequence ID" value="WBE26487.1"/>
    <property type="molecule type" value="Genomic_DNA"/>
</dbReference>
<proteinExistence type="predicted"/>
<sequence length="63" mass="7069">MDIGTLRGLGTLLIFVAFVSLVFWAYSSKRKTSFDEAANLPFADDEETPPNEQNKDTSRSKNQ</sequence>
<dbReference type="AlphaFoldDB" id="A0AAF0AM14"/>
<keyword evidence="2" id="KW-1133">Transmembrane helix</keyword>
<organism evidence="3 4">
    <name type="scientific">Denitrificimonas caeni</name>
    <dbReference type="NCBI Taxonomy" id="521720"/>
    <lineage>
        <taxon>Bacteria</taxon>
        <taxon>Pseudomonadati</taxon>
        <taxon>Pseudomonadota</taxon>
        <taxon>Gammaproteobacteria</taxon>
        <taxon>Pseudomonadales</taxon>
        <taxon>Pseudomonadaceae</taxon>
        <taxon>Denitrificimonas</taxon>
    </lineage>
</organism>
<dbReference type="Proteomes" id="UP001212189">
    <property type="component" value="Chromosome"/>
</dbReference>
<evidence type="ECO:0000256" key="1">
    <source>
        <dbReference type="SAM" id="MobiDB-lite"/>
    </source>
</evidence>
<name>A0AAF0AM14_9GAMM</name>
<keyword evidence="2" id="KW-0472">Membrane</keyword>
<dbReference type="CDD" id="cd01324">
    <property type="entry name" value="cbb3_Oxidase_CcoQ"/>
    <property type="match status" value="1"/>
</dbReference>
<accession>A0AAF0AM14</accession>
<keyword evidence="4" id="KW-1185">Reference proteome</keyword>
<keyword evidence="2" id="KW-0812">Transmembrane</keyword>
<evidence type="ECO:0000256" key="2">
    <source>
        <dbReference type="SAM" id="Phobius"/>
    </source>
</evidence>
<evidence type="ECO:0000313" key="3">
    <source>
        <dbReference type="EMBL" id="WBE26487.1"/>
    </source>
</evidence>
<feature type="compositionally biased region" description="Basic and acidic residues" evidence="1">
    <location>
        <begin position="53"/>
        <end position="63"/>
    </location>
</feature>
<dbReference type="Pfam" id="PF05545">
    <property type="entry name" value="FixQ"/>
    <property type="match status" value="1"/>
</dbReference>
<protein>
    <submittedName>
        <fullName evidence="3">Cbb3-type cytochrome c oxidase subunit 3</fullName>
    </submittedName>
</protein>
<dbReference type="RefSeq" id="WP_269819409.1">
    <property type="nucleotide sequence ID" value="NZ_CP114976.1"/>
</dbReference>
<feature type="region of interest" description="Disordered" evidence="1">
    <location>
        <begin position="40"/>
        <end position="63"/>
    </location>
</feature>
<dbReference type="KEGG" id="dce:O6P33_06640"/>
<reference evidence="3 4" key="1">
    <citation type="submission" date="2022-12" db="EMBL/GenBank/DDBJ databases">
        <title>Coexistence and Characterization of a Novel Tigecycline Resistance gene tet(X) variant and blaNDM-1 in a Pseudomonas caeni Isolate of Chicken Origin.</title>
        <authorList>
            <person name="Lu X."/>
            <person name="Zhang L."/>
            <person name="Li R."/>
            <person name="Wang Z."/>
        </authorList>
    </citation>
    <scope>NUCLEOTIDE SEQUENCE [LARGE SCALE GENOMIC DNA]</scope>
    <source>
        <strain evidence="3 4">CE14</strain>
    </source>
</reference>